<dbReference type="Proteomes" id="UP000050266">
    <property type="component" value="Unassembled WGS sequence"/>
</dbReference>
<keyword evidence="2" id="KW-1133">Transmembrane helix</keyword>
<dbReference type="AlphaFoldDB" id="A0A0Q0C700"/>
<comment type="caution">
    <text evidence="4">The sequence shown here is derived from an EMBL/GenBank/DDBJ whole genome shotgun (WGS) entry which is preliminary data.</text>
</comment>
<dbReference type="Gene3D" id="3.40.50.300">
    <property type="entry name" value="P-loop containing nucleotide triphosphate hydrolases"/>
    <property type="match status" value="1"/>
</dbReference>
<evidence type="ECO:0000256" key="1">
    <source>
        <dbReference type="SAM" id="MobiDB-lite"/>
    </source>
</evidence>
<name>A0A0Q0C700_PSEA0</name>
<feature type="transmembrane region" description="Helical" evidence="2">
    <location>
        <begin position="55"/>
        <end position="76"/>
    </location>
</feature>
<dbReference type="InterPro" id="IPR027417">
    <property type="entry name" value="P-loop_NTPase"/>
</dbReference>
<feature type="compositionally biased region" description="Polar residues" evidence="1">
    <location>
        <begin position="675"/>
        <end position="685"/>
    </location>
</feature>
<dbReference type="OrthoDB" id="6512860at2"/>
<feature type="transmembrane region" description="Helical" evidence="2">
    <location>
        <begin position="15"/>
        <end position="35"/>
    </location>
</feature>
<keyword evidence="2" id="KW-0472">Membrane</keyword>
<dbReference type="SUPFAM" id="SSF52540">
    <property type="entry name" value="P-loop containing nucleoside triphosphate hydrolases"/>
    <property type="match status" value="1"/>
</dbReference>
<feature type="compositionally biased region" description="Polar residues" evidence="1">
    <location>
        <begin position="574"/>
        <end position="588"/>
    </location>
</feature>
<feature type="region of interest" description="Disordered" evidence="1">
    <location>
        <begin position="564"/>
        <end position="719"/>
    </location>
</feature>
<dbReference type="PATRIC" id="fig|251720.4.peg.5425"/>
<evidence type="ECO:0000259" key="3">
    <source>
        <dbReference type="Pfam" id="PF12696"/>
    </source>
</evidence>
<gene>
    <name evidence="4" type="ORF">ALO41_200063</name>
</gene>
<organism evidence="4 5">
    <name type="scientific">Pseudomonas amygdali pv. ulmi</name>
    <dbReference type="NCBI Taxonomy" id="251720"/>
    <lineage>
        <taxon>Bacteria</taxon>
        <taxon>Pseudomonadati</taxon>
        <taxon>Pseudomonadota</taxon>
        <taxon>Gammaproteobacteria</taxon>
        <taxon>Pseudomonadales</taxon>
        <taxon>Pseudomonadaceae</taxon>
        <taxon>Pseudomonas</taxon>
        <taxon>Pseudomonas amygdali</taxon>
    </lineage>
</organism>
<keyword evidence="2" id="KW-0812">Transmembrane</keyword>
<feature type="transmembrane region" description="Helical" evidence="2">
    <location>
        <begin position="103"/>
        <end position="125"/>
    </location>
</feature>
<evidence type="ECO:0000313" key="5">
    <source>
        <dbReference type="Proteomes" id="UP000050266"/>
    </source>
</evidence>
<dbReference type="RefSeq" id="WP_057434144.1">
    <property type="nucleotide sequence ID" value="NZ_LIHQ01000246.1"/>
</dbReference>
<reference evidence="4 5" key="1">
    <citation type="submission" date="2015-09" db="EMBL/GenBank/DDBJ databases">
        <title>Genome announcement of multiple Pseudomonas syringae strains.</title>
        <authorList>
            <person name="Thakur S."/>
            <person name="Wang P.W."/>
            <person name="Gong Y."/>
            <person name="Weir B.S."/>
            <person name="Guttman D.S."/>
        </authorList>
    </citation>
    <scope>NUCLEOTIDE SEQUENCE [LARGE SCALE GENOMIC DNA]</scope>
    <source>
        <strain evidence="4 5">ICMP3962</strain>
    </source>
</reference>
<dbReference type="Pfam" id="PF12696">
    <property type="entry name" value="TraG-D_C"/>
    <property type="match status" value="1"/>
</dbReference>
<proteinExistence type="predicted"/>
<dbReference type="InterPro" id="IPR032689">
    <property type="entry name" value="TraG-D_C"/>
</dbReference>
<feature type="compositionally biased region" description="Acidic residues" evidence="1">
    <location>
        <begin position="589"/>
        <end position="600"/>
    </location>
</feature>
<evidence type="ECO:0000256" key="2">
    <source>
        <dbReference type="SAM" id="Phobius"/>
    </source>
</evidence>
<feature type="compositionally biased region" description="Acidic residues" evidence="1">
    <location>
        <begin position="608"/>
        <end position="633"/>
    </location>
</feature>
<accession>A0A0Q0C700</accession>
<sequence length="719" mass="80423">MELLRLILLNTNPGLATVFAFMLGLMIVLSVSGAVRETDERTAFDLSMIFLRRAIIILLFVTLPVFMACLYGYAYVEYGYDWYKANRYMGLFFGEMRGAIRSMWWSLLVVLVLPIFLRALTGRFIRPAISNFLRRFRVKQSADALSDIRIEVGRIKPKEFTPSDYYKDEFFFLGLGEDGEPIYMEDEIFRKNHKKILGPSQTGKGVELGVLIDQAIKKGWGVWFFDQKPDDYICDIMRESCVRNKRPEPTYLDLNGIGPGSYAPFVFGTRRERSERLVKSFGLGDTGTTADYYKQNERKVVHTIMPLWDGTLSHLDQLLKGKHPELSDATRSWIRNNCGSIESNLLEYMQLDTLRATEEESFNVSEALTRGDVVYIRSHMKDSVVRKACIALLDELVQVALRKPLPKPVFLVLDECRFLVSDTLADSLATLLSKGINAALAYQGVKDLLNLPDKSQNAESIKAGIETNTQVTLSYRANDFETATWVSDQTGVAQMTVNKMEKVEVRNGAEVWGDERSLGQEAENQISTNVLLALPPRVCALIRPNHLSVILYTAWIAIKEAKGLPPRDSGTAIPANQKTESPALTTTVIDDDQEDDEEDPFGITSDAEISETDPFESQSDFDDIEPIDDDEDPFAGSTVSDIVDDFSEIEQPIDDDSMEPEKTNATKKPKGKLSAQEQEAVQNALSGILASPANKPKQSEAGKAKSVDPLSSLDNIEGI</sequence>
<dbReference type="EMBL" id="LJRQ01000415">
    <property type="protein sequence ID" value="KPZ06405.1"/>
    <property type="molecule type" value="Genomic_DNA"/>
</dbReference>
<evidence type="ECO:0000313" key="4">
    <source>
        <dbReference type="EMBL" id="KPZ06405.1"/>
    </source>
</evidence>
<protein>
    <submittedName>
        <fullName evidence="4">Conjugal transfer protein</fullName>
    </submittedName>
</protein>
<feature type="compositionally biased region" description="Acidic residues" evidence="1">
    <location>
        <begin position="642"/>
        <end position="658"/>
    </location>
</feature>
<feature type="compositionally biased region" description="Basic and acidic residues" evidence="1">
    <location>
        <begin position="697"/>
        <end position="706"/>
    </location>
</feature>
<feature type="domain" description="TraD/TraG TraM recognition site" evidence="3">
    <location>
        <begin position="408"/>
        <end position="507"/>
    </location>
</feature>